<accession>A0ABY5AG86</accession>
<evidence type="ECO:0000313" key="3">
    <source>
        <dbReference type="Proteomes" id="UP001056109"/>
    </source>
</evidence>
<dbReference type="CDD" id="cd24119">
    <property type="entry name" value="ASKHA_NBD_MtPPX2-like"/>
    <property type="match status" value="1"/>
</dbReference>
<proteinExistence type="predicted"/>
<dbReference type="InterPro" id="IPR003695">
    <property type="entry name" value="Ppx_GppA_N"/>
</dbReference>
<dbReference type="Pfam" id="PF02541">
    <property type="entry name" value="Ppx-GppA"/>
    <property type="match status" value="1"/>
</dbReference>
<gene>
    <name evidence="2" type="ORF">NG665_07435</name>
</gene>
<dbReference type="PANTHER" id="PTHR30005:SF13">
    <property type="entry name" value="EXOPOLYPHOSPHATASE 2"/>
    <property type="match status" value="1"/>
</dbReference>
<reference evidence="2" key="1">
    <citation type="submission" date="2022-06" db="EMBL/GenBank/DDBJ databases">
        <title>Complete Genome Sequence of Arcanobacterium pinnipediorum strain DSM 28752 isolated from a harbour seal.</title>
        <authorList>
            <person name="Borowiak M."/>
            <person name="Kreitlow A."/>
            <person name="Alssahen M."/>
            <person name="Malorny B."/>
            <person name="Laemmler C."/>
            <person name="Prenger-Berninghoff E."/>
            <person name="Siebert U."/>
            <person name="Ploetz M."/>
            <person name="Abdulmawjood A."/>
        </authorList>
    </citation>
    <scope>NUCLEOTIDE SEQUENCE</scope>
    <source>
        <strain evidence="2">DSM 28752</strain>
    </source>
</reference>
<evidence type="ECO:0000313" key="2">
    <source>
        <dbReference type="EMBL" id="USR79202.1"/>
    </source>
</evidence>
<keyword evidence="3" id="KW-1185">Reference proteome</keyword>
<feature type="domain" description="Ppx/GppA phosphatase N-terminal" evidence="1">
    <location>
        <begin position="17"/>
        <end position="288"/>
    </location>
</feature>
<dbReference type="EMBL" id="CP099547">
    <property type="protein sequence ID" value="USR79202.1"/>
    <property type="molecule type" value="Genomic_DNA"/>
</dbReference>
<dbReference type="InterPro" id="IPR050273">
    <property type="entry name" value="GppA/Ppx_hydrolase"/>
</dbReference>
<dbReference type="Gene3D" id="3.30.420.40">
    <property type="match status" value="1"/>
</dbReference>
<sequence>MRVAGIDCGTNSIRLLIADIDDDGKLTDIERRLEIVRLGQGVDRNGRFDTGALERTLAVVDDYGQQIRHYDCESVIFAATSATRDASNRDIFIDGVYERLGVEVNVFSGEEEARTSFAGAISALSDPHEPLLAVDLGGGSTELVLGKADGTVLSAFSMDIGSVRMRERRLLSDIPTPQELNAARADIRLALDQAEQHVALEQAQAVVGLAGTITSVAALSLGLTAYDSQRIHGLTMSIPEIDRATQWFIDASGEERAGVAFLHPQRADVIGAGALVWQEVVHRIVERSAHAGNPISEVTISEHDILDGLALRAAGCVS</sequence>
<name>A0ABY5AG86_9ACTO</name>
<evidence type="ECO:0000259" key="1">
    <source>
        <dbReference type="Pfam" id="PF02541"/>
    </source>
</evidence>
<dbReference type="InterPro" id="IPR043129">
    <property type="entry name" value="ATPase_NBD"/>
</dbReference>
<protein>
    <submittedName>
        <fullName evidence="2">Ppx/GppA family phosphatase</fullName>
    </submittedName>
</protein>
<dbReference type="Gene3D" id="3.30.420.150">
    <property type="entry name" value="Exopolyphosphatase. Domain 2"/>
    <property type="match status" value="1"/>
</dbReference>
<dbReference type="Proteomes" id="UP001056109">
    <property type="component" value="Chromosome"/>
</dbReference>
<dbReference type="PANTHER" id="PTHR30005">
    <property type="entry name" value="EXOPOLYPHOSPHATASE"/>
    <property type="match status" value="1"/>
</dbReference>
<dbReference type="RefSeq" id="WP_252673076.1">
    <property type="nucleotide sequence ID" value="NZ_CP099547.1"/>
</dbReference>
<organism evidence="2 3">
    <name type="scientific">Arcanobacterium pinnipediorum</name>
    <dbReference type="NCBI Taxonomy" id="1503041"/>
    <lineage>
        <taxon>Bacteria</taxon>
        <taxon>Bacillati</taxon>
        <taxon>Actinomycetota</taxon>
        <taxon>Actinomycetes</taxon>
        <taxon>Actinomycetales</taxon>
        <taxon>Actinomycetaceae</taxon>
        <taxon>Arcanobacterium</taxon>
    </lineage>
</organism>
<dbReference type="SUPFAM" id="SSF53067">
    <property type="entry name" value="Actin-like ATPase domain"/>
    <property type="match status" value="2"/>
</dbReference>